<protein>
    <submittedName>
        <fullName evidence="1">Uncharacterized protein</fullName>
    </submittedName>
</protein>
<proteinExistence type="predicted"/>
<dbReference type="AlphaFoldDB" id="I2Q027"/>
<dbReference type="HOGENOM" id="CLU_2000261_0_0_7"/>
<dbReference type="STRING" id="596152.DesU5LDRAFT_1444"/>
<name>I2Q027_9BACT</name>
<sequence>MLIECMVEREGPSVATICGFTYTFKEQPDGAKVCDVNNGGHRERMLSMPAFYRVYEPAAGVEPDINQEPGAPIIPEIPDFEDMDVNAVRIWARTELGIKVKGSLPLRQTIEAVNRELRRKGWIA</sequence>
<organism evidence="1">
    <name type="scientific">Desulfovibrio sp. U5L</name>
    <dbReference type="NCBI Taxonomy" id="596152"/>
    <lineage>
        <taxon>Bacteria</taxon>
        <taxon>Pseudomonadati</taxon>
        <taxon>Thermodesulfobacteriota</taxon>
        <taxon>Desulfovibrionia</taxon>
        <taxon>Desulfovibrionales</taxon>
        <taxon>Desulfovibrionaceae</taxon>
        <taxon>Desulfovibrio</taxon>
    </lineage>
</organism>
<evidence type="ECO:0000313" key="1">
    <source>
        <dbReference type="EMBL" id="EIG53133.1"/>
    </source>
</evidence>
<reference evidence="1" key="1">
    <citation type="submission" date="2011-11" db="EMBL/GenBank/DDBJ databases">
        <title>Improved High-Quality Draft sequence of Desulfovibrio sp. U5L.</title>
        <authorList>
            <consortium name="US DOE Joint Genome Institute"/>
            <person name="Lucas S."/>
            <person name="Han J."/>
            <person name="Lapidus A."/>
            <person name="Cheng J.-F."/>
            <person name="Goodwin L."/>
            <person name="Pitluck S."/>
            <person name="Peters L."/>
            <person name="Ovchinnikova G."/>
            <person name="Held B."/>
            <person name="Detter J.C."/>
            <person name="Han C."/>
            <person name="Tapia R."/>
            <person name="Land M."/>
            <person name="Hauser L."/>
            <person name="Kyrpides N."/>
            <person name="Ivanova N."/>
            <person name="Pagani I."/>
            <person name="Gabster J."/>
            <person name="Walker C."/>
            <person name="Stolyar S."/>
            <person name="Stahl D."/>
            <person name="Arkin A."/>
            <person name="Dehal P."/>
            <person name="Hazen T."/>
            <person name="Woyke T."/>
        </authorList>
    </citation>
    <scope>NUCLEOTIDE SEQUENCE [LARGE SCALE GENOMIC DNA]</scope>
    <source>
        <strain evidence="1">U5L</strain>
    </source>
</reference>
<gene>
    <name evidence="1" type="ORF">DesU5LDRAFT_1444</name>
</gene>
<accession>I2Q027</accession>
<dbReference type="EMBL" id="JH600068">
    <property type="protein sequence ID" value="EIG53133.1"/>
    <property type="molecule type" value="Genomic_DNA"/>
</dbReference>